<evidence type="ECO:0000256" key="3">
    <source>
        <dbReference type="ARBA" id="ARBA00022448"/>
    </source>
</evidence>
<dbReference type="PANTHER" id="PTHR30532:SF10">
    <property type="entry name" value="IRON-UPTAKE SYSTEM-BINDING PROTEIN"/>
    <property type="match status" value="1"/>
</dbReference>
<evidence type="ECO:0000259" key="7">
    <source>
        <dbReference type="PROSITE" id="PS50983"/>
    </source>
</evidence>
<accession>A0A2R5EWP8</accession>
<dbReference type="SUPFAM" id="SSF53807">
    <property type="entry name" value="Helical backbone' metal receptor"/>
    <property type="match status" value="1"/>
</dbReference>
<evidence type="ECO:0000313" key="8">
    <source>
        <dbReference type="EMBL" id="GBG11080.1"/>
    </source>
</evidence>
<keyword evidence="9" id="KW-1185">Reference proteome</keyword>
<evidence type="ECO:0000256" key="2">
    <source>
        <dbReference type="ARBA" id="ARBA00008814"/>
    </source>
</evidence>
<evidence type="ECO:0000256" key="6">
    <source>
        <dbReference type="SAM" id="SignalP"/>
    </source>
</evidence>
<feature type="coiled-coil region" evidence="5">
    <location>
        <begin position="171"/>
        <end position="198"/>
    </location>
</feature>
<dbReference type="Pfam" id="PF01497">
    <property type="entry name" value="Peripla_BP_2"/>
    <property type="match status" value="1"/>
</dbReference>
<dbReference type="InterPro" id="IPR002491">
    <property type="entry name" value="ABC_transptr_periplasmic_BD"/>
</dbReference>
<comment type="subcellular location">
    <subcellularLocation>
        <location evidence="1">Cell envelope</location>
    </subcellularLocation>
</comment>
<organism evidence="8 9">
    <name type="scientific">Paenibacillus agaridevorans</name>
    <dbReference type="NCBI Taxonomy" id="171404"/>
    <lineage>
        <taxon>Bacteria</taxon>
        <taxon>Bacillati</taxon>
        <taxon>Bacillota</taxon>
        <taxon>Bacilli</taxon>
        <taxon>Bacillales</taxon>
        <taxon>Paenibacillaceae</taxon>
        <taxon>Paenibacillus</taxon>
    </lineage>
</organism>
<dbReference type="GO" id="GO:0030288">
    <property type="term" value="C:outer membrane-bounded periplasmic space"/>
    <property type="evidence" value="ECO:0007669"/>
    <property type="project" value="TreeGrafter"/>
</dbReference>
<dbReference type="Proteomes" id="UP000245202">
    <property type="component" value="Unassembled WGS sequence"/>
</dbReference>
<proteinExistence type="inferred from homology"/>
<keyword evidence="5" id="KW-0175">Coiled coil</keyword>
<dbReference type="GO" id="GO:1901678">
    <property type="term" value="P:iron coordination entity transport"/>
    <property type="evidence" value="ECO:0007669"/>
    <property type="project" value="UniProtKB-ARBA"/>
</dbReference>
<name>A0A2R5EWP8_9BACL</name>
<evidence type="ECO:0000256" key="5">
    <source>
        <dbReference type="SAM" id="Coils"/>
    </source>
</evidence>
<dbReference type="EMBL" id="BDQX01000381">
    <property type="protein sequence ID" value="GBG11080.1"/>
    <property type="molecule type" value="Genomic_DNA"/>
</dbReference>
<comment type="caution">
    <text evidence="8">The sequence shown here is derived from an EMBL/GenBank/DDBJ whole genome shotgun (WGS) entry which is preliminary data.</text>
</comment>
<feature type="domain" description="Fe/B12 periplasmic-binding" evidence="7">
    <location>
        <begin position="72"/>
        <end position="332"/>
    </location>
</feature>
<feature type="signal peptide" evidence="6">
    <location>
        <begin position="1"/>
        <end position="18"/>
    </location>
</feature>
<reference evidence="8 9" key="1">
    <citation type="submission" date="2017-08" db="EMBL/GenBank/DDBJ databases">
        <title>Substantial Increase in Enzyme Production by Combined Drug-Resistance Mutations in Paenibacillus agaridevorans.</title>
        <authorList>
            <person name="Tanaka Y."/>
            <person name="Funane K."/>
            <person name="Hosaka T."/>
            <person name="Shiwa Y."/>
            <person name="Fujita N."/>
            <person name="Miyazaki T."/>
            <person name="Yoshikawa H."/>
            <person name="Murakami K."/>
            <person name="Kasahara K."/>
            <person name="Inaoka T."/>
            <person name="Hiraga Y."/>
            <person name="Ochi K."/>
        </authorList>
    </citation>
    <scope>NUCLEOTIDE SEQUENCE [LARGE SCALE GENOMIC DNA]</scope>
    <source>
        <strain evidence="8 9">T-3040</strain>
    </source>
</reference>
<dbReference type="InterPro" id="IPR051313">
    <property type="entry name" value="Bact_iron-sidero_bind"/>
</dbReference>
<dbReference type="Gene3D" id="3.40.50.1980">
    <property type="entry name" value="Nitrogenase molybdenum iron protein domain"/>
    <property type="match status" value="2"/>
</dbReference>
<gene>
    <name evidence="8" type="ORF">PAT3040_05863</name>
</gene>
<dbReference type="AlphaFoldDB" id="A0A2R5EWP8"/>
<feature type="chain" id="PRO_5015327379" evidence="6">
    <location>
        <begin position="19"/>
        <end position="332"/>
    </location>
</feature>
<dbReference type="PANTHER" id="PTHR30532">
    <property type="entry name" value="IRON III DICITRATE-BINDING PERIPLASMIC PROTEIN"/>
    <property type="match status" value="1"/>
</dbReference>
<evidence type="ECO:0000313" key="9">
    <source>
        <dbReference type="Proteomes" id="UP000245202"/>
    </source>
</evidence>
<keyword evidence="3" id="KW-0813">Transport</keyword>
<sequence>MAGLMLLLALSLAITACGGGNNGNNEPAGSPAATETATAEATVQPTEETATGTQVIKYLDQEYEIPANVERIVITGAVEAMEDSIVLDVKPVGAISFGGEFPALFQSITTDAVSVGEKTEPNFEQILSLKPDVILGSTKFPAEVTEKLATIAPTILYSHISTNWEANLKLLGQLSGKEAQAEEEVAKYKADLEAAKSQLGDKLKDQKVAVVRIRQGGKMFIYPTNVYFNPILYEELGLTAPDAVAAAKAQEEITTEQLAAINPDFLFLQFEPTENADAPKALEDLQNNPIAKTTAAFKSGNVFINIVDPLAQGGTAYSKIEFLKAAVAKLAP</sequence>
<evidence type="ECO:0000256" key="4">
    <source>
        <dbReference type="ARBA" id="ARBA00022729"/>
    </source>
</evidence>
<keyword evidence="4 6" id="KW-0732">Signal</keyword>
<comment type="similarity">
    <text evidence="2">Belongs to the bacterial solute-binding protein 8 family.</text>
</comment>
<evidence type="ECO:0000256" key="1">
    <source>
        <dbReference type="ARBA" id="ARBA00004196"/>
    </source>
</evidence>
<dbReference type="PROSITE" id="PS50983">
    <property type="entry name" value="FE_B12_PBP"/>
    <property type="match status" value="1"/>
</dbReference>
<protein>
    <submittedName>
        <fullName evidence="8">Iron-uptake system-binding protein</fullName>
    </submittedName>
</protein>